<dbReference type="InterPro" id="IPR006901">
    <property type="entry name" value="TrmK"/>
</dbReference>
<keyword evidence="1" id="KW-0489">Methyltransferase</keyword>
<accession>A0ABT9VCF0</accession>
<dbReference type="RefSeq" id="WP_306974507.1">
    <property type="nucleotide sequence ID" value="NZ_JAUSTQ010000002.1"/>
</dbReference>
<gene>
    <name evidence="1" type="ORF">J2S77_000605</name>
</gene>
<dbReference type="EC" id="2.1.1.217" evidence="1"/>
<dbReference type="EMBL" id="JAUSTQ010000002">
    <property type="protein sequence ID" value="MDQ0158649.1"/>
    <property type="molecule type" value="Genomic_DNA"/>
</dbReference>
<dbReference type="Gene3D" id="1.10.287.1890">
    <property type="match status" value="1"/>
</dbReference>
<protein>
    <submittedName>
        <fullName evidence="1">tRNA (Adenine22-N1)-methyltransferase</fullName>
        <ecNumber evidence="1">2.1.1.217</ecNumber>
    </submittedName>
</protein>
<dbReference type="Gene3D" id="3.40.50.150">
    <property type="entry name" value="Vaccinia Virus protein VP39"/>
    <property type="match status" value="1"/>
</dbReference>
<dbReference type="Pfam" id="PF04816">
    <property type="entry name" value="TrmK"/>
    <property type="match status" value="1"/>
</dbReference>
<keyword evidence="2" id="KW-1185">Reference proteome</keyword>
<dbReference type="PIRSF" id="PIRSF018637">
    <property type="entry name" value="TrmK"/>
    <property type="match status" value="1"/>
</dbReference>
<dbReference type="InterPro" id="IPR029063">
    <property type="entry name" value="SAM-dependent_MTases_sf"/>
</dbReference>
<dbReference type="GO" id="GO:0032259">
    <property type="term" value="P:methylation"/>
    <property type="evidence" value="ECO:0007669"/>
    <property type="project" value="UniProtKB-KW"/>
</dbReference>
<evidence type="ECO:0000313" key="2">
    <source>
        <dbReference type="Proteomes" id="UP001224359"/>
    </source>
</evidence>
<name>A0ABT9VCF0_9BACI</name>
<dbReference type="Proteomes" id="UP001224359">
    <property type="component" value="Unassembled WGS sequence"/>
</dbReference>
<organism evidence="1 2">
    <name type="scientific">Alkalibacillus salilacus</name>
    <dbReference type="NCBI Taxonomy" id="284582"/>
    <lineage>
        <taxon>Bacteria</taxon>
        <taxon>Bacillati</taxon>
        <taxon>Bacillota</taxon>
        <taxon>Bacilli</taxon>
        <taxon>Bacillales</taxon>
        <taxon>Bacillaceae</taxon>
        <taxon>Alkalibacillus</taxon>
    </lineage>
</organism>
<reference evidence="1 2" key="1">
    <citation type="submission" date="2023-07" db="EMBL/GenBank/DDBJ databases">
        <title>Genomic Encyclopedia of Type Strains, Phase IV (KMG-IV): sequencing the most valuable type-strain genomes for metagenomic binning, comparative biology and taxonomic classification.</title>
        <authorList>
            <person name="Goeker M."/>
        </authorList>
    </citation>
    <scope>NUCLEOTIDE SEQUENCE [LARGE SCALE GENOMIC DNA]</scope>
    <source>
        <strain evidence="1 2">DSM 16460</strain>
    </source>
</reference>
<dbReference type="GO" id="GO:0160105">
    <property type="term" value="F:tRNA (adenine(22)-N1)-methyltransferase activity"/>
    <property type="evidence" value="ECO:0007669"/>
    <property type="project" value="UniProtKB-EC"/>
</dbReference>
<sequence length="232" mass="26340">MKTIPLSKRLNTVKQLIPQSCNVLADIGSDHAYLPCQICLENADLKAIAGEVNDGPMQAALNQVNHWQLSDQIDVRLGDGLSVIDFGEVDCVTIAGMGGALITHILTDGLSKLNGQETLILQPNIDAHLIRQFAQDYGYNIEYENVLEEDGYYYDIIVLKHSDSSVHYSKKEIYLGPLMLKQPNQAFYEKWLRAYKKQQLVVDEMCKAKEPNLEKIKRYQEELLWIEEALEL</sequence>
<dbReference type="PANTHER" id="PTHR38451:SF1">
    <property type="entry name" value="TRNA (ADENINE(22)-N(1))-METHYLTRANSFERASE"/>
    <property type="match status" value="1"/>
</dbReference>
<proteinExistence type="predicted"/>
<comment type="caution">
    <text evidence="1">The sequence shown here is derived from an EMBL/GenBank/DDBJ whole genome shotgun (WGS) entry which is preliminary data.</text>
</comment>
<dbReference type="PANTHER" id="PTHR38451">
    <property type="entry name" value="TRNA (ADENINE(22)-N(1))-METHYLTRANSFERASE"/>
    <property type="match status" value="1"/>
</dbReference>
<evidence type="ECO:0000313" key="1">
    <source>
        <dbReference type="EMBL" id="MDQ0158649.1"/>
    </source>
</evidence>
<keyword evidence="1" id="KW-0808">Transferase</keyword>